<feature type="compositionally biased region" description="Low complexity" evidence="8">
    <location>
        <begin position="342"/>
        <end position="353"/>
    </location>
</feature>
<keyword evidence="5" id="KW-0677">Repeat</keyword>
<protein>
    <recommendedName>
        <fullName evidence="9">Fibrillar collagen NC1 domain-containing protein</fullName>
    </recommendedName>
</protein>
<feature type="compositionally biased region" description="Gly residues" evidence="8">
    <location>
        <begin position="1003"/>
        <end position="1012"/>
    </location>
</feature>
<evidence type="ECO:0000256" key="4">
    <source>
        <dbReference type="ARBA" id="ARBA00022729"/>
    </source>
</evidence>
<feature type="compositionally biased region" description="Low complexity" evidence="8">
    <location>
        <begin position="733"/>
        <end position="745"/>
    </location>
</feature>
<dbReference type="Proteomes" id="UP000265200">
    <property type="component" value="Chromosome 12"/>
</dbReference>
<feature type="compositionally biased region" description="Low complexity" evidence="8">
    <location>
        <begin position="403"/>
        <end position="438"/>
    </location>
</feature>
<dbReference type="SUPFAM" id="SSF49899">
    <property type="entry name" value="Concanavalin A-like lectins/glucanases"/>
    <property type="match status" value="1"/>
</dbReference>
<feature type="domain" description="Fibrillar collagen NC1" evidence="9">
    <location>
        <begin position="1118"/>
        <end position="1318"/>
    </location>
</feature>
<feature type="compositionally biased region" description="Polar residues" evidence="8">
    <location>
        <begin position="499"/>
        <end position="510"/>
    </location>
</feature>
<dbReference type="FunFam" id="2.60.120.200:FF:000085">
    <property type="entry name" value="collagen alpha-1(XXVII) chain isoform X1"/>
    <property type="match status" value="1"/>
</dbReference>
<dbReference type="GO" id="GO:0005201">
    <property type="term" value="F:extracellular matrix structural constituent"/>
    <property type="evidence" value="ECO:0007669"/>
    <property type="project" value="InterPro"/>
</dbReference>
<evidence type="ECO:0000256" key="6">
    <source>
        <dbReference type="ARBA" id="ARBA00023119"/>
    </source>
</evidence>
<feature type="region of interest" description="Disordered" evidence="8">
    <location>
        <begin position="597"/>
        <end position="629"/>
    </location>
</feature>
<keyword evidence="2" id="KW-0964">Secreted</keyword>
<sequence>MERNRELVAHVDILQRLGLKGEKPSRSAPAGVIPFKSGVILNQQAHIEAPLRSVIPAGVWPKLALVLSVRSHRVNNAFLFTLLSRNKKLLLGLQLVPGSLVLHTGPNTSVALQYEPHDGQWHQLALGINGQKVTLYASCGEQSIQADFGWDGEEGLTSQLEGSFLFGRTSQQQVSAHFEGAICQFDLVPSAQAAHNYCRYIKKQCREADTYRPNLSPLLPILPRRTNISATAATPKRSGLQTARKPTTFSLARSVAAAASAVRFVTPSQAKKPYHGIFSTSQSVTMMPVTAQVGLVAPSPSIKTVTVTVPLRTTAGPTKLPASRPSTTKVQKQKSPKPTLPKPTSKNSSKKTNIVTDSNKKPTVPTNIKKLTVPTNTKKPTVSTNSNKKPLKTKPNSVLLNQAPVTKKPQPTAAKKTSSKPKPTLPKPTTSKPQMPKPKTSKPKTNSIKVITPKPPLSKVNPTNSPISKTTTAKTSKSLHKQNANPTKQPKATKPGVSQRPTKTSFSTVTPPATDGFFSWEVPPMLHPLLAGPRGPKGLKGDRGPPVRNLEWFLKMLIIKGHKSINITFSLHLLIDVKTKQKTQRGIPICTGRCHQYKGPDGTQGPPGPEGFPGDMGPPGENGLEGPKVSNILGSKAFLEHKHDKGFPGKVGPEGVKGEPGVTGKPGPMGERGLVGFIGPVGEAGLAGEKGDRGQMGVPGPPGEKGSTGHPGIPGETGPSGPPGRPVSDNIFGPPGKLGEPGLPGELGEKVIRKLQRFSLHVKGAIGPEGNIGEQGLIGQRGEPGLEGDPGPAGPDGAKGEKGDMGQEGNKGAKGETGLKGKEGPSGSPGLTGVRGPEGKPGKIGERGKIGLKGAKGHIGHLGETGPVGKMGLPGTVGPKGSRGTIGHAGAPGRMGQQGEPGLPGYQFFGLHLKGEQGDDGKQEGPPGPPGDTGPPGDRGERGESGDPGYKGQIGVDGERGRPGAPGAPGHSGPRGQKGPKGAKGDQGQKGKKGQLGQKGARGIEGQGGLAGPRGVVGPEGQEGVPGPDGLPGKDGSRGIHLITSLSTQGEQGLQGQSGSPGKKGFKGGTGIQGPKGDRGPKGQPVCITAIHVERITQTNLRRPNKPLMDLPMLDQGAEIFKTLHYLSNLIQTLKNPLGTRDNPARICRDLYSCEQKLNDGTYWIDPNLGCSSDTIEVSCNFTEGGQTCIKPVTASKPTVTVGRVQMNFLHLLSSEAVQHIIIHCLNVSVWRSAEDLCLVQESVRFKAWTGEVFEAGGELEPDVLEDSCWIKDGRWHQTHFVFHSLDPTLLPVVDIYSLPKTAPGSHYHLEVGPVCFL</sequence>
<feature type="region of interest" description="Disordered" evidence="8">
    <location>
        <begin position="313"/>
        <end position="510"/>
    </location>
</feature>
<keyword evidence="4" id="KW-0732">Signal</keyword>
<evidence type="ECO:0000256" key="2">
    <source>
        <dbReference type="ARBA" id="ARBA00022525"/>
    </source>
</evidence>
<dbReference type="PANTHER" id="PTHR24637">
    <property type="entry name" value="COLLAGEN"/>
    <property type="match status" value="1"/>
</dbReference>
<accession>A0A3P9I359</accession>
<reference evidence="10 11" key="2">
    <citation type="submission" date="2017-04" db="EMBL/GenBank/DDBJ databases">
        <title>CpG methylation of centromeres and impact of large insertions on vertebrate speciation.</title>
        <authorList>
            <person name="Ichikawa K."/>
            <person name="Yoshimura J."/>
            <person name="Morishita S."/>
        </authorList>
    </citation>
    <scope>NUCLEOTIDE SEQUENCE</scope>
    <source>
        <strain evidence="10 11">HSOK</strain>
    </source>
</reference>
<proteinExistence type="predicted"/>
<dbReference type="Pfam" id="PF01391">
    <property type="entry name" value="Collagen"/>
    <property type="match status" value="3"/>
</dbReference>
<dbReference type="InterPro" id="IPR048287">
    <property type="entry name" value="TSPN-like_N"/>
</dbReference>
<dbReference type="SMART" id="SM00210">
    <property type="entry name" value="TSPN"/>
    <property type="match status" value="1"/>
</dbReference>
<comment type="subcellular location">
    <subcellularLocation>
        <location evidence="1">Secreted</location>
        <location evidence="1">Extracellular space</location>
        <location evidence="1">Extracellular matrix</location>
    </subcellularLocation>
</comment>
<feature type="compositionally biased region" description="Basic and acidic residues" evidence="8">
    <location>
        <begin position="837"/>
        <end position="849"/>
    </location>
</feature>
<dbReference type="GO" id="GO:0005581">
    <property type="term" value="C:collagen trimer"/>
    <property type="evidence" value="ECO:0007669"/>
    <property type="project" value="UniProtKB-KW"/>
</dbReference>
<evidence type="ECO:0000256" key="7">
    <source>
        <dbReference type="ARBA" id="ARBA00023180"/>
    </source>
</evidence>
<feature type="compositionally biased region" description="Low complexity" evidence="8">
    <location>
        <begin position="963"/>
        <end position="977"/>
    </location>
</feature>
<dbReference type="InterPro" id="IPR013320">
    <property type="entry name" value="ConA-like_dom_sf"/>
</dbReference>
<dbReference type="PROSITE" id="PS51461">
    <property type="entry name" value="NC1_FIB"/>
    <property type="match status" value="1"/>
</dbReference>
<dbReference type="Gene3D" id="2.60.120.200">
    <property type="match status" value="1"/>
</dbReference>
<feature type="compositionally biased region" description="Low complexity" evidence="8">
    <location>
        <begin position="1013"/>
        <end position="1028"/>
    </location>
</feature>
<dbReference type="Gene3D" id="2.60.120.1000">
    <property type="match status" value="2"/>
</dbReference>
<evidence type="ECO:0000256" key="8">
    <source>
        <dbReference type="SAM" id="MobiDB-lite"/>
    </source>
</evidence>
<dbReference type="PANTHER" id="PTHR24637:SF417">
    <property type="entry name" value="COL_CUTICLE_N DOMAIN-CONTAINING PROTEIN"/>
    <property type="match status" value="1"/>
</dbReference>
<dbReference type="FunFam" id="2.60.120.1000:FF:000003">
    <property type="entry name" value="Collagen alpha-1(XXVII) chain B"/>
    <property type="match status" value="1"/>
</dbReference>
<feature type="compositionally biased region" description="Polar residues" evidence="8">
    <location>
        <begin position="373"/>
        <end position="400"/>
    </location>
</feature>
<feature type="region of interest" description="Disordered" evidence="8">
    <location>
        <begin position="685"/>
        <end position="745"/>
    </location>
</feature>
<evidence type="ECO:0000256" key="3">
    <source>
        <dbReference type="ARBA" id="ARBA00022530"/>
    </source>
</evidence>
<feature type="region of interest" description="Disordered" evidence="8">
    <location>
        <begin position="643"/>
        <end position="670"/>
    </location>
</feature>
<evidence type="ECO:0000313" key="10">
    <source>
        <dbReference type="Ensembl" id="ENSORLP00015014455.1"/>
    </source>
</evidence>
<keyword evidence="7" id="KW-0325">Glycoprotein</keyword>
<feature type="compositionally biased region" description="Polar residues" evidence="8">
    <location>
        <begin position="481"/>
        <end position="490"/>
    </location>
</feature>
<evidence type="ECO:0000259" key="9">
    <source>
        <dbReference type="PROSITE" id="PS51461"/>
    </source>
</evidence>
<evidence type="ECO:0000256" key="5">
    <source>
        <dbReference type="ARBA" id="ARBA00022737"/>
    </source>
</evidence>
<feature type="compositionally biased region" description="Low complexity" evidence="8">
    <location>
        <begin position="648"/>
        <end position="668"/>
    </location>
</feature>
<organism evidence="10 11">
    <name type="scientific">Oryzias latipes</name>
    <name type="common">Japanese rice fish</name>
    <name type="synonym">Japanese killifish</name>
    <dbReference type="NCBI Taxonomy" id="8090"/>
    <lineage>
        <taxon>Eukaryota</taxon>
        <taxon>Metazoa</taxon>
        <taxon>Chordata</taxon>
        <taxon>Craniata</taxon>
        <taxon>Vertebrata</taxon>
        <taxon>Euteleostomi</taxon>
        <taxon>Actinopterygii</taxon>
        <taxon>Neopterygii</taxon>
        <taxon>Teleostei</taxon>
        <taxon>Neoteleostei</taxon>
        <taxon>Acanthomorphata</taxon>
        <taxon>Ovalentaria</taxon>
        <taxon>Atherinomorphae</taxon>
        <taxon>Beloniformes</taxon>
        <taxon>Adrianichthyidae</taxon>
        <taxon>Oryziinae</taxon>
        <taxon>Oryzias</taxon>
    </lineage>
</organism>
<reference evidence="10" key="4">
    <citation type="submission" date="2025-09" db="UniProtKB">
        <authorList>
            <consortium name="Ensembl"/>
        </authorList>
    </citation>
    <scope>IDENTIFICATION</scope>
    <source>
        <strain evidence="10">HSOK</strain>
    </source>
</reference>
<feature type="compositionally biased region" description="Low complexity" evidence="8">
    <location>
        <begin position="1045"/>
        <end position="1063"/>
    </location>
</feature>
<reference key="1">
    <citation type="journal article" date="2007" name="Nature">
        <title>The medaka draft genome and insights into vertebrate genome evolution.</title>
        <authorList>
            <person name="Kasahara M."/>
            <person name="Naruse K."/>
            <person name="Sasaki S."/>
            <person name="Nakatani Y."/>
            <person name="Qu W."/>
            <person name="Ahsan B."/>
            <person name="Yamada T."/>
            <person name="Nagayasu Y."/>
            <person name="Doi K."/>
            <person name="Kasai Y."/>
            <person name="Jindo T."/>
            <person name="Kobayashi D."/>
            <person name="Shimada A."/>
            <person name="Toyoda A."/>
            <person name="Kuroki Y."/>
            <person name="Fujiyama A."/>
            <person name="Sasaki T."/>
            <person name="Shimizu A."/>
            <person name="Asakawa S."/>
            <person name="Shimizu N."/>
            <person name="Hashimoto S."/>
            <person name="Yang J."/>
            <person name="Lee Y."/>
            <person name="Matsushima K."/>
            <person name="Sugano S."/>
            <person name="Sakaizumi M."/>
            <person name="Narita T."/>
            <person name="Ohishi K."/>
            <person name="Haga S."/>
            <person name="Ohta F."/>
            <person name="Nomoto H."/>
            <person name="Nogata K."/>
            <person name="Morishita T."/>
            <person name="Endo T."/>
            <person name="Shin-I T."/>
            <person name="Takeda H."/>
            <person name="Morishita S."/>
            <person name="Kohara Y."/>
        </authorList>
    </citation>
    <scope>NUCLEOTIDE SEQUENCE [LARGE SCALE GENOMIC DNA]</scope>
    <source>
        <strain>Hd-rR</strain>
    </source>
</reference>
<feature type="compositionally biased region" description="Basic and acidic residues" evidence="8">
    <location>
        <begin position="913"/>
        <end position="923"/>
    </location>
</feature>
<dbReference type="InterPro" id="IPR000885">
    <property type="entry name" value="Fib_collagen_C"/>
</dbReference>
<feature type="compositionally biased region" description="Basic and acidic residues" evidence="8">
    <location>
        <begin position="798"/>
        <end position="823"/>
    </location>
</feature>
<dbReference type="InterPro" id="IPR008160">
    <property type="entry name" value="Collagen"/>
</dbReference>
<reference evidence="10" key="3">
    <citation type="submission" date="2025-08" db="UniProtKB">
        <authorList>
            <consortium name="Ensembl"/>
        </authorList>
    </citation>
    <scope>IDENTIFICATION</scope>
    <source>
        <strain evidence="10">HSOK</strain>
    </source>
</reference>
<name>A0A3P9I359_ORYLA</name>
<keyword evidence="3" id="KW-0272">Extracellular matrix</keyword>
<keyword evidence="6" id="KW-0176">Collagen</keyword>
<evidence type="ECO:0000313" key="11">
    <source>
        <dbReference type="Proteomes" id="UP000265200"/>
    </source>
</evidence>
<dbReference type="Pfam" id="PF01410">
    <property type="entry name" value="COLFI"/>
    <property type="match status" value="2"/>
</dbReference>
<dbReference type="Ensembl" id="ENSORLT00015022091.1">
    <property type="protein sequence ID" value="ENSORLP00015014455.1"/>
    <property type="gene ID" value="ENSORLG00015015439.1"/>
</dbReference>
<feature type="region of interest" description="Disordered" evidence="8">
    <location>
        <begin position="765"/>
        <end position="1084"/>
    </location>
</feature>
<evidence type="ECO:0000256" key="1">
    <source>
        <dbReference type="ARBA" id="ARBA00004498"/>
    </source>
</evidence>
<dbReference type="SMART" id="SM00038">
    <property type="entry name" value="COLFI"/>
    <property type="match status" value="1"/>
</dbReference>